<name>A0A4Y2H6D5_ARAVE</name>
<evidence type="ECO:0000313" key="1">
    <source>
        <dbReference type="EMBL" id="GBM61680.1"/>
    </source>
</evidence>
<organism evidence="1 2">
    <name type="scientific">Araneus ventricosus</name>
    <name type="common">Orbweaver spider</name>
    <name type="synonym">Epeira ventricosa</name>
    <dbReference type="NCBI Taxonomy" id="182803"/>
    <lineage>
        <taxon>Eukaryota</taxon>
        <taxon>Metazoa</taxon>
        <taxon>Ecdysozoa</taxon>
        <taxon>Arthropoda</taxon>
        <taxon>Chelicerata</taxon>
        <taxon>Arachnida</taxon>
        <taxon>Araneae</taxon>
        <taxon>Araneomorphae</taxon>
        <taxon>Entelegynae</taxon>
        <taxon>Araneoidea</taxon>
        <taxon>Araneidae</taxon>
        <taxon>Araneus</taxon>
    </lineage>
</organism>
<keyword evidence="2" id="KW-1185">Reference proteome</keyword>
<dbReference type="EMBL" id="BGPR01102012">
    <property type="protein sequence ID" value="GBM61680.1"/>
    <property type="molecule type" value="Genomic_DNA"/>
</dbReference>
<proteinExistence type="predicted"/>
<feature type="non-terminal residue" evidence="1">
    <location>
        <position position="41"/>
    </location>
</feature>
<gene>
    <name evidence="1" type="ORF">AVEN_101188_1</name>
</gene>
<protein>
    <submittedName>
        <fullName evidence="1">Uncharacterized protein</fullName>
    </submittedName>
</protein>
<sequence length="41" mass="4665">MSLSAWIEGLTPQMVRKAQVELGETPEVRKQAVQELTKLLR</sequence>
<evidence type="ECO:0000313" key="2">
    <source>
        <dbReference type="Proteomes" id="UP000499080"/>
    </source>
</evidence>
<reference evidence="1 2" key="1">
    <citation type="journal article" date="2019" name="Sci. Rep.">
        <title>Orb-weaving spider Araneus ventricosus genome elucidates the spidroin gene catalogue.</title>
        <authorList>
            <person name="Kono N."/>
            <person name="Nakamura H."/>
            <person name="Ohtoshi R."/>
            <person name="Moran D.A.P."/>
            <person name="Shinohara A."/>
            <person name="Yoshida Y."/>
            <person name="Fujiwara M."/>
            <person name="Mori M."/>
            <person name="Tomita M."/>
            <person name="Arakawa K."/>
        </authorList>
    </citation>
    <scope>NUCLEOTIDE SEQUENCE [LARGE SCALE GENOMIC DNA]</scope>
</reference>
<dbReference type="Proteomes" id="UP000499080">
    <property type="component" value="Unassembled WGS sequence"/>
</dbReference>
<comment type="caution">
    <text evidence="1">The sequence shown here is derived from an EMBL/GenBank/DDBJ whole genome shotgun (WGS) entry which is preliminary data.</text>
</comment>
<dbReference type="AlphaFoldDB" id="A0A4Y2H6D5"/>
<accession>A0A4Y2H6D5</accession>